<sequence>MLGMPGNVLGMLDKLLGMLEFIVVNESQPTVSRVIERVSRLIATHVFPIVVKFPSTDNEFRATMVEFYRIAKFPELTGCIDCTHIRIKSTGGPNGEVYRNRKGYFSINAQVSSSSDPHPEYCGEGFRCGEASLPMFRHGASTLGGAFCSRYDSLCCPA</sequence>
<evidence type="ECO:0000313" key="2">
    <source>
        <dbReference type="Proteomes" id="UP000821865"/>
    </source>
</evidence>
<protein>
    <submittedName>
        <fullName evidence="1">Uncharacterized protein</fullName>
    </submittedName>
</protein>
<accession>A0ACB8CHI8</accession>
<proteinExistence type="predicted"/>
<gene>
    <name evidence="1" type="ORF">HPB49_021045</name>
</gene>
<reference evidence="1" key="1">
    <citation type="submission" date="2020-05" db="EMBL/GenBank/DDBJ databases">
        <title>Large-scale comparative analyses of tick genomes elucidate their genetic diversity and vector capacities.</title>
        <authorList>
            <person name="Jia N."/>
            <person name="Wang J."/>
            <person name="Shi W."/>
            <person name="Du L."/>
            <person name="Sun Y."/>
            <person name="Zhan W."/>
            <person name="Jiang J."/>
            <person name="Wang Q."/>
            <person name="Zhang B."/>
            <person name="Ji P."/>
            <person name="Sakyi L.B."/>
            <person name="Cui X."/>
            <person name="Yuan T."/>
            <person name="Jiang B."/>
            <person name="Yang W."/>
            <person name="Lam T.T.-Y."/>
            <person name="Chang Q."/>
            <person name="Ding S."/>
            <person name="Wang X."/>
            <person name="Zhu J."/>
            <person name="Ruan X."/>
            <person name="Zhao L."/>
            <person name="Wei J."/>
            <person name="Que T."/>
            <person name="Du C."/>
            <person name="Cheng J."/>
            <person name="Dai P."/>
            <person name="Han X."/>
            <person name="Huang E."/>
            <person name="Gao Y."/>
            <person name="Liu J."/>
            <person name="Shao H."/>
            <person name="Ye R."/>
            <person name="Li L."/>
            <person name="Wei W."/>
            <person name="Wang X."/>
            <person name="Wang C."/>
            <person name="Yang T."/>
            <person name="Huo Q."/>
            <person name="Li W."/>
            <person name="Guo W."/>
            <person name="Chen H."/>
            <person name="Zhou L."/>
            <person name="Ni X."/>
            <person name="Tian J."/>
            <person name="Zhou Y."/>
            <person name="Sheng Y."/>
            <person name="Liu T."/>
            <person name="Pan Y."/>
            <person name="Xia L."/>
            <person name="Li J."/>
            <person name="Zhao F."/>
            <person name="Cao W."/>
        </authorList>
    </citation>
    <scope>NUCLEOTIDE SEQUENCE</scope>
    <source>
        <strain evidence="1">Dsil-2018</strain>
    </source>
</reference>
<comment type="caution">
    <text evidence="1">The sequence shown here is derived from an EMBL/GenBank/DDBJ whole genome shotgun (WGS) entry which is preliminary data.</text>
</comment>
<dbReference type="EMBL" id="CM023476">
    <property type="protein sequence ID" value="KAH7942136.1"/>
    <property type="molecule type" value="Genomic_DNA"/>
</dbReference>
<keyword evidence="2" id="KW-1185">Reference proteome</keyword>
<dbReference type="Proteomes" id="UP000821865">
    <property type="component" value="Chromosome 7"/>
</dbReference>
<evidence type="ECO:0000313" key="1">
    <source>
        <dbReference type="EMBL" id="KAH7942136.1"/>
    </source>
</evidence>
<organism evidence="1 2">
    <name type="scientific">Dermacentor silvarum</name>
    <name type="common">Tick</name>
    <dbReference type="NCBI Taxonomy" id="543639"/>
    <lineage>
        <taxon>Eukaryota</taxon>
        <taxon>Metazoa</taxon>
        <taxon>Ecdysozoa</taxon>
        <taxon>Arthropoda</taxon>
        <taxon>Chelicerata</taxon>
        <taxon>Arachnida</taxon>
        <taxon>Acari</taxon>
        <taxon>Parasitiformes</taxon>
        <taxon>Ixodida</taxon>
        <taxon>Ixodoidea</taxon>
        <taxon>Ixodidae</taxon>
        <taxon>Rhipicephalinae</taxon>
        <taxon>Dermacentor</taxon>
    </lineage>
</organism>
<name>A0ACB8CHI8_DERSI</name>